<dbReference type="Gene3D" id="3.40.630.190">
    <property type="entry name" value="LCP protein"/>
    <property type="match status" value="1"/>
</dbReference>
<dbReference type="EMBL" id="HG917868">
    <property type="protein sequence ID" value="CDM69220.1"/>
    <property type="molecule type" value="Genomic_DNA"/>
</dbReference>
<dbReference type="PATRIC" id="fig|1216932.3.peg.2063"/>
<dbReference type="STRING" id="1216932.CM240_2062"/>
<dbReference type="eggNOG" id="COG1316">
    <property type="taxonomic scope" value="Bacteria"/>
</dbReference>
<accession>W6SHN4</accession>
<dbReference type="InterPro" id="IPR004474">
    <property type="entry name" value="LytR_CpsA_psr"/>
</dbReference>
<dbReference type="InterPro" id="IPR050922">
    <property type="entry name" value="LytR/CpsA/Psr_CW_biosynth"/>
</dbReference>
<dbReference type="OrthoDB" id="9782542at2"/>
<dbReference type="NCBIfam" id="TIGR00350">
    <property type="entry name" value="lytR_cpsA_psr"/>
    <property type="match status" value="1"/>
</dbReference>
<keyword evidence="4" id="KW-1185">Reference proteome</keyword>
<evidence type="ECO:0000313" key="3">
    <source>
        <dbReference type="EMBL" id="CDM69220.1"/>
    </source>
</evidence>
<gene>
    <name evidence="3" type="ORF">CM240_2062</name>
</gene>
<feature type="domain" description="Cell envelope-related transcriptional attenuator" evidence="2">
    <location>
        <begin position="74"/>
        <end position="217"/>
    </location>
</feature>
<name>W6SHN4_9CLOT</name>
<dbReference type="RefSeq" id="WP_044038955.1">
    <property type="nucleotide sequence ID" value="NZ_HG917868.1"/>
</dbReference>
<reference evidence="3 4" key="1">
    <citation type="submission" date="2013-11" db="EMBL/GenBank/DDBJ databases">
        <title>Complete genome sequence of Clostridum sp. M2/40.</title>
        <authorList>
            <person name="Wibberg D."/>
            <person name="Puehler A."/>
            <person name="Schlueter A."/>
        </authorList>
    </citation>
    <scope>NUCLEOTIDE SEQUENCE [LARGE SCALE GENOMIC DNA]</scope>
    <source>
        <strain evidence="4">M2/40</strain>
    </source>
</reference>
<evidence type="ECO:0000313" key="4">
    <source>
        <dbReference type="Proteomes" id="UP000019426"/>
    </source>
</evidence>
<dbReference type="AlphaFoldDB" id="W6SHN4"/>
<evidence type="ECO:0000256" key="1">
    <source>
        <dbReference type="ARBA" id="ARBA00006068"/>
    </source>
</evidence>
<proteinExistence type="inferred from homology"/>
<dbReference type="HOGENOM" id="CLU_016455_1_3_9"/>
<dbReference type="Pfam" id="PF03816">
    <property type="entry name" value="LytR_cpsA_psr"/>
    <property type="match status" value="1"/>
</dbReference>
<protein>
    <submittedName>
        <fullName evidence="3">Transcriptional regulator, LytR family</fullName>
    </submittedName>
</protein>
<dbReference type="KEGG" id="clt:CM240_2062"/>
<dbReference type="PANTHER" id="PTHR33392:SF6">
    <property type="entry name" value="POLYISOPRENYL-TEICHOIC ACID--PEPTIDOGLYCAN TEICHOIC ACID TRANSFERASE TAGU"/>
    <property type="match status" value="1"/>
</dbReference>
<comment type="similarity">
    <text evidence="1">Belongs to the LytR/CpsA/Psr (LCP) family.</text>
</comment>
<evidence type="ECO:0000259" key="2">
    <source>
        <dbReference type="Pfam" id="PF03816"/>
    </source>
</evidence>
<sequence>MKKIILWILGILLSLTVITVGGAFFYAKHMIGKVEQVEINKEDLSVNEETEEKYGDIRNIALYGIDAEDGKTGRSDSIMILTVDTKNKKLKLTSIMRDSYVNIPGHGYDKINHAYSFGGPELAIRTLNENFDLNIKEFMAVNFTSMPAIIDKLGGINIDITSEEIQYIPGITSTGTQKLTGEQALAYARIRYATGGDYKRTERHRTVLNAIFNEMKSKSISEYPSLASEFLPYIRTNISSNEMLSLIGDIGTLMSGNLEQNRFPTDEQGQGKMIDGVYYMTFDIEEVKNSLHQYIFQ</sequence>
<dbReference type="Proteomes" id="UP000019426">
    <property type="component" value="Chromosome M2/40_rep1"/>
</dbReference>
<organism evidence="3 4">
    <name type="scientific">Clostridium bornimense</name>
    <dbReference type="NCBI Taxonomy" id="1216932"/>
    <lineage>
        <taxon>Bacteria</taxon>
        <taxon>Bacillati</taxon>
        <taxon>Bacillota</taxon>
        <taxon>Clostridia</taxon>
        <taxon>Eubacteriales</taxon>
        <taxon>Clostridiaceae</taxon>
        <taxon>Clostridium</taxon>
    </lineage>
</organism>
<dbReference type="PANTHER" id="PTHR33392">
    <property type="entry name" value="POLYISOPRENYL-TEICHOIC ACID--PEPTIDOGLYCAN TEICHOIC ACID TRANSFERASE TAGU"/>
    <property type="match status" value="1"/>
</dbReference>